<dbReference type="GO" id="GO:0031390">
    <property type="term" value="C:Ctf18 RFC-like complex"/>
    <property type="evidence" value="ECO:0007669"/>
    <property type="project" value="InterPro"/>
</dbReference>
<dbReference type="PaxDb" id="2711-XP_006490366.1"/>
<name>A0A067F1Q0_CITSI</name>
<dbReference type="AlphaFoldDB" id="A0A067F1Q0"/>
<dbReference type="Pfam" id="PF09696">
    <property type="entry name" value="Ctf8"/>
    <property type="match status" value="1"/>
</dbReference>
<dbReference type="PANTHER" id="PTHR47475">
    <property type="entry name" value="CHROMOSOME TRANSMISSION FIDELITY PROTEIN 8"/>
    <property type="match status" value="1"/>
</dbReference>
<organism evidence="1 2">
    <name type="scientific">Citrus sinensis</name>
    <name type="common">Sweet orange</name>
    <name type="synonym">Citrus aurantium var. sinensis</name>
    <dbReference type="NCBI Taxonomy" id="2711"/>
    <lineage>
        <taxon>Eukaryota</taxon>
        <taxon>Viridiplantae</taxon>
        <taxon>Streptophyta</taxon>
        <taxon>Embryophyta</taxon>
        <taxon>Tracheophyta</taxon>
        <taxon>Spermatophyta</taxon>
        <taxon>Magnoliopsida</taxon>
        <taxon>eudicotyledons</taxon>
        <taxon>Gunneridae</taxon>
        <taxon>Pentapetalae</taxon>
        <taxon>rosids</taxon>
        <taxon>malvids</taxon>
        <taxon>Sapindales</taxon>
        <taxon>Rutaceae</taxon>
        <taxon>Aurantioideae</taxon>
        <taxon>Citrus</taxon>
    </lineage>
</organism>
<dbReference type="eggNOG" id="KOG4487">
    <property type="taxonomic scope" value="Eukaryota"/>
</dbReference>
<accession>A0A067F1Q0</accession>
<keyword evidence="2" id="KW-1185">Reference proteome</keyword>
<gene>
    <name evidence="1" type="ORF">CISIN_1g047732mg</name>
</gene>
<evidence type="ECO:0000313" key="2">
    <source>
        <dbReference type="Proteomes" id="UP000027120"/>
    </source>
</evidence>
<dbReference type="InterPro" id="IPR018607">
    <property type="entry name" value="Ctf8"/>
</dbReference>
<dbReference type="PANTHER" id="PTHR47475:SF2">
    <property type="entry name" value="CHROMOSOME TRANSMISSION FIDELITY PROTEIN 8"/>
    <property type="match status" value="1"/>
</dbReference>
<dbReference type="STRING" id="2711.A0A067F1Q0"/>
<evidence type="ECO:0000313" key="1">
    <source>
        <dbReference type="EMBL" id="KDO60035.1"/>
    </source>
</evidence>
<dbReference type="Proteomes" id="UP000027120">
    <property type="component" value="Unassembled WGS sequence"/>
</dbReference>
<dbReference type="GO" id="GO:0007064">
    <property type="term" value="P:mitotic sister chromatid cohesion"/>
    <property type="evidence" value="ECO:0007669"/>
    <property type="project" value="InterPro"/>
</dbReference>
<sequence length="128" mass="14209">MQIRIKCGCGAESCREWAIIELQGFVEVQPSFQDRLQNLVIGELCRPSSQESYTFTVGYHELTGSKVPLKKPLLVLKKVKCMDVDQSCEGSSAGTDLEVVGIIRHRILFNTRPQALISSTSKLLLPLS</sequence>
<proteinExistence type="predicted"/>
<reference evidence="1 2" key="1">
    <citation type="submission" date="2014-04" db="EMBL/GenBank/DDBJ databases">
        <authorList>
            <consortium name="International Citrus Genome Consortium"/>
            <person name="Gmitter F."/>
            <person name="Chen C."/>
            <person name="Farmerie W."/>
            <person name="Harkins T."/>
            <person name="Desany B."/>
            <person name="Mohiuddin M."/>
            <person name="Kodira C."/>
            <person name="Borodovsky M."/>
            <person name="Lomsadze A."/>
            <person name="Burns P."/>
            <person name="Jenkins J."/>
            <person name="Prochnik S."/>
            <person name="Shu S."/>
            <person name="Chapman J."/>
            <person name="Pitluck S."/>
            <person name="Schmutz J."/>
            <person name="Rokhsar D."/>
        </authorList>
    </citation>
    <scope>NUCLEOTIDE SEQUENCE</scope>
</reference>
<evidence type="ECO:0008006" key="3">
    <source>
        <dbReference type="Google" id="ProtNLM"/>
    </source>
</evidence>
<protein>
    <recommendedName>
        <fullName evidence="3">Post-SET domain-containing protein</fullName>
    </recommendedName>
</protein>
<dbReference type="EMBL" id="KK784934">
    <property type="protein sequence ID" value="KDO60035.1"/>
    <property type="molecule type" value="Genomic_DNA"/>
</dbReference>